<comment type="caution">
    <text evidence="4">The sequence shown here is derived from an EMBL/GenBank/DDBJ whole genome shotgun (WGS) entry which is preliminary data.</text>
</comment>
<proteinExistence type="predicted"/>
<feature type="domain" description="TerB-C" evidence="3">
    <location>
        <begin position="426"/>
        <end position="597"/>
    </location>
</feature>
<sequence>MASNEDKLRDIQRLIERITSSDRMRSSAHFSQAVYRDEPILTTGRQMASYLPERYREMRAITRWQEEPGKRGRWLSEAELFYRQGMFMADFEDDCPYHGEFKSYYPTHNAMSDRQLRGYFTWRTRVRRGDIQETSLSFVYLYIYELLNGIGVARAEEGFERLRTVWRAYREFSPEIDRFVVPWLRDYVIYNGLDPALLEDDPTIAFDRALLRLVQASTPFDPQVLENIDELTLEPENGNPAAGPGAPAAPARETALPLPPDSARESELLEAIDALSTYRVRLARLYHDYPDDLRHVACAVFVRLLRYYRKNRVNGLIESLFGEQARMPYTMFGSAVFFEAQPHADTDYLLDPIHGYRCRNGRWECVRTYGAHDKSSKLGAVMRAVDRKLRAALSYPHPLKEQKLPKYLAEMIDKEISAWLSWKEAHAPRRVDIDLAQLAGIRRSAAEIREALLTDEEREDTIGMPSFDAPAPVSSGAVPQDCSRSERSEDCLSTEETGAGASKGIELSARNAVIEPGENVAETAPDLGGDAGVLDAVERAYLQALLAGTAPTVPAGVSEDMLVDGINEKLFDLVGDTVIEFCAAGPQVIEDYEDDVRGVLAS</sequence>
<organism evidence="4 5">
    <name type="scientific">[Collinsella] massiliensis</name>
    <dbReference type="NCBI Taxonomy" id="1232426"/>
    <lineage>
        <taxon>Bacteria</taxon>
        <taxon>Bacillati</taxon>
        <taxon>Actinomycetota</taxon>
        <taxon>Coriobacteriia</taxon>
        <taxon>Coriobacteriales</taxon>
        <taxon>Coriobacteriaceae</taxon>
        <taxon>Enorma</taxon>
    </lineage>
</organism>
<dbReference type="Proteomes" id="UP000195781">
    <property type="component" value="Unassembled WGS sequence"/>
</dbReference>
<dbReference type="EMBL" id="NFIE01000004">
    <property type="protein sequence ID" value="OUN89388.1"/>
    <property type="molecule type" value="Genomic_DNA"/>
</dbReference>
<gene>
    <name evidence="4" type="ORF">B5G02_02605</name>
</gene>
<evidence type="ECO:0000256" key="1">
    <source>
        <dbReference type="SAM" id="MobiDB-lite"/>
    </source>
</evidence>
<feature type="region of interest" description="Disordered" evidence="1">
    <location>
        <begin position="234"/>
        <end position="260"/>
    </location>
</feature>
<dbReference type="Pfam" id="PF15615">
    <property type="entry name" value="TerB_C"/>
    <property type="match status" value="1"/>
</dbReference>
<evidence type="ECO:0000259" key="3">
    <source>
        <dbReference type="Pfam" id="PF15615"/>
    </source>
</evidence>
<dbReference type="OrthoDB" id="2663344at2"/>
<keyword evidence="5" id="KW-1185">Reference proteome</keyword>
<feature type="domain" description="TerB N-terminal" evidence="2">
    <location>
        <begin position="71"/>
        <end position="199"/>
    </location>
</feature>
<dbReference type="AlphaFoldDB" id="A0A1Y3XYL2"/>
<dbReference type="Pfam" id="PF13208">
    <property type="entry name" value="TerB_N"/>
    <property type="match status" value="1"/>
</dbReference>
<evidence type="ECO:0000313" key="4">
    <source>
        <dbReference type="EMBL" id="OUN89388.1"/>
    </source>
</evidence>
<evidence type="ECO:0008006" key="6">
    <source>
        <dbReference type="Google" id="ProtNLM"/>
    </source>
</evidence>
<evidence type="ECO:0000313" key="5">
    <source>
        <dbReference type="Proteomes" id="UP000195781"/>
    </source>
</evidence>
<feature type="compositionally biased region" description="Low complexity" evidence="1">
    <location>
        <begin position="234"/>
        <end position="256"/>
    </location>
</feature>
<dbReference type="InterPro" id="IPR025266">
    <property type="entry name" value="TerB_N"/>
</dbReference>
<protein>
    <recommendedName>
        <fullName evidence="6">TerB N-terminal domain-containing protein</fullName>
    </recommendedName>
</protein>
<evidence type="ECO:0000259" key="2">
    <source>
        <dbReference type="Pfam" id="PF13208"/>
    </source>
</evidence>
<feature type="region of interest" description="Disordered" evidence="1">
    <location>
        <begin position="457"/>
        <end position="500"/>
    </location>
</feature>
<accession>A0A1Y3XYL2</accession>
<dbReference type="InterPro" id="IPR028932">
    <property type="entry name" value="TerB-C"/>
</dbReference>
<dbReference type="RefSeq" id="WP_094335069.1">
    <property type="nucleotide sequence ID" value="NZ_NFIE01000004.1"/>
</dbReference>
<reference evidence="5" key="1">
    <citation type="submission" date="2017-04" db="EMBL/GenBank/DDBJ databases">
        <title>Function of individual gut microbiota members based on whole genome sequencing of pure cultures obtained from chicken caecum.</title>
        <authorList>
            <person name="Medvecky M."/>
            <person name="Cejkova D."/>
            <person name="Polansky O."/>
            <person name="Karasova D."/>
            <person name="Kubasova T."/>
            <person name="Cizek A."/>
            <person name="Rychlik I."/>
        </authorList>
    </citation>
    <scope>NUCLEOTIDE SEQUENCE [LARGE SCALE GENOMIC DNA]</scope>
    <source>
        <strain evidence="5">An5</strain>
    </source>
</reference>
<name>A0A1Y3XYL2_9ACTN</name>